<evidence type="ECO:0000256" key="3">
    <source>
        <dbReference type="SAM" id="MobiDB-lite"/>
    </source>
</evidence>
<dbReference type="Pfam" id="PF00149">
    <property type="entry name" value="Metallophos"/>
    <property type="match status" value="1"/>
</dbReference>
<keyword evidence="2" id="KW-0378">Hydrolase</keyword>
<organism evidence="7 8">
    <name type="scientific">Corynebacterium casei LMG S-19264</name>
    <dbReference type="NCBI Taxonomy" id="1285583"/>
    <lineage>
        <taxon>Bacteria</taxon>
        <taxon>Bacillati</taxon>
        <taxon>Actinomycetota</taxon>
        <taxon>Actinomycetes</taxon>
        <taxon>Mycobacteriales</taxon>
        <taxon>Corynebacteriaceae</taxon>
        <taxon>Corynebacterium</taxon>
    </lineage>
</organism>
<dbReference type="Proteomes" id="UP000019226">
    <property type="component" value="Chromosome"/>
</dbReference>
<sequence length="714" mass="74789">MILTGEPVSKFRHFGRLLAATTVSATIVVGAPVAFAQEGDVVDFSVTNITDFHGHLSFEETEEPGANSEMGAAKLKPLIEYVNQDQEFIMTTSGDNVGGTAFVSAVANDEPTLDILNLLGVDVSAVGNHEFDQGHEDLTGRIVEGSDYPILGANVTLNGEPLLDASKVIEVDGVKVGFVGTVTTLTKNKVAPSAIEGVEFTDPVAATNAEADRLTESGEADVVVALMHEDVEQYAEGFNNNVDILFGGDSHVRSSGEVAREGALPLYWAQGHEYGKVLQDADIKFNKDTNEIESIEINQWDRSMPEVEALEPDAEVAARVAAAEAEAKALGAEVVGQMESATFRGQDAGAGSGSNRGVESTLNSLIADANRASLEQQIGVDIDLGIMNAGGVRADLPEGDVTFEDVLTVQPFGNSVAYGILTGQDILDALEAQWQPGASRPRLALGMSAGFEYVYDPSAEQGERVISATLNGEEIDPAADYTVATSTFLFDGGDGFTSLASVQGLTDVGYMDYSVLNDYIAAGADIQSGQTDIGISAEGTVAPGEAVTFNLTSLNYTMEEDPQATTATVAVGDVSETADVDTEWNAEEDNQLNEFGRATVELILPEDAVETDLVTITTDAGTEITVPLSELGFTEDTDGDEPGTPSEGSAEGSSEGSASGSAAGLGFAGVLAAIAGIAAFVGLSGQFDQFIPANMQRTLNDLRRQINTVSPIQF</sequence>
<reference evidence="8" key="1">
    <citation type="submission" date="2013-02" db="EMBL/GenBank/DDBJ databases">
        <title>The complete genome sequence of Corynebacterium casei LMG S-19264 (=DSM 44701).</title>
        <authorList>
            <person name="Ruckert C."/>
            <person name="Albersmeier A."/>
            <person name="Kalinowski J."/>
        </authorList>
    </citation>
    <scope>NUCLEOTIDE SEQUENCE [LARGE SCALE GENOMIC DNA]</scope>
    <source>
        <strain evidence="8">LMG S-19264</strain>
    </source>
</reference>
<feature type="compositionally biased region" description="Low complexity" evidence="3">
    <location>
        <begin position="646"/>
        <end position="659"/>
    </location>
</feature>
<dbReference type="EMBL" id="CP004350">
    <property type="protein sequence ID" value="AHI19932.1"/>
    <property type="molecule type" value="Genomic_DNA"/>
</dbReference>
<dbReference type="PRINTS" id="PR01607">
    <property type="entry name" value="APYRASEFAMLY"/>
</dbReference>
<gene>
    <name evidence="7" type="ORF">CCASEI_06805</name>
</gene>
<evidence type="ECO:0000259" key="5">
    <source>
        <dbReference type="Pfam" id="PF00149"/>
    </source>
</evidence>
<dbReference type="InterPro" id="IPR029052">
    <property type="entry name" value="Metallo-depent_PP-like"/>
</dbReference>
<evidence type="ECO:0000313" key="7">
    <source>
        <dbReference type="EMBL" id="AHI19932.1"/>
    </source>
</evidence>
<dbReference type="RefSeq" id="WP_038574511.1">
    <property type="nucleotide sequence ID" value="NZ_CP004350.1"/>
</dbReference>
<keyword evidence="1" id="KW-0732">Signal</keyword>
<comment type="similarity">
    <text evidence="2">Belongs to the 5'-nucleotidase family.</text>
</comment>
<evidence type="ECO:0000313" key="8">
    <source>
        <dbReference type="Proteomes" id="UP000019226"/>
    </source>
</evidence>
<keyword evidence="4" id="KW-0472">Membrane</keyword>
<evidence type="ECO:0000256" key="4">
    <source>
        <dbReference type="SAM" id="Phobius"/>
    </source>
</evidence>
<dbReference type="InterPro" id="IPR008334">
    <property type="entry name" value="5'-Nucleotdase_C"/>
</dbReference>
<proteinExistence type="inferred from homology"/>
<feature type="transmembrane region" description="Helical" evidence="4">
    <location>
        <begin position="662"/>
        <end position="683"/>
    </location>
</feature>
<dbReference type="GeneID" id="82877509"/>
<evidence type="ECO:0000256" key="2">
    <source>
        <dbReference type="RuleBase" id="RU362119"/>
    </source>
</evidence>
<dbReference type="Pfam" id="PF02872">
    <property type="entry name" value="5_nucleotid_C"/>
    <property type="match status" value="1"/>
</dbReference>
<feature type="region of interest" description="Disordered" evidence="3">
    <location>
        <begin position="632"/>
        <end position="659"/>
    </location>
</feature>
<dbReference type="Gene3D" id="3.90.780.10">
    <property type="entry name" value="5'-Nucleotidase, C-terminal domain"/>
    <property type="match status" value="1"/>
</dbReference>
<feature type="domain" description="Calcineurin-like phosphoesterase" evidence="5">
    <location>
        <begin position="46"/>
        <end position="252"/>
    </location>
</feature>
<dbReference type="Gene3D" id="3.60.21.10">
    <property type="match status" value="1"/>
</dbReference>
<dbReference type="SUPFAM" id="SSF56300">
    <property type="entry name" value="Metallo-dependent phosphatases"/>
    <property type="match status" value="1"/>
</dbReference>
<keyword evidence="8" id="KW-1185">Reference proteome</keyword>
<keyword evidence="2" id="KW-0547">Nucleotide-binding</keyword>
<dbReference type="InterPro" id="IPR036907">
    <property type="entry name" value="5'-Nucleotdase_C_sf"/>
</dbReference>
<evidence type="ECO:0000256" key="1">
    <source>
        <dbReference type="ARBA" id="ARBA00022729"/>
    </source>
</evidence>
<protein>
    <submittedName>
        <fullName evidence="7">5'-nucleotidase</fullName>
    </submittedName>
</protein>
<dbReference type="PANTHER" id="PTHR11575">
    <property type="entry name" value="5'-NUCLEOTIDASE-RELATED"/>
    <property type="match status" value="1"/>
</dbReference>
<evidence type="ECO:0000259" key="6">
    <source>
        <dbReference type="Pfam" id="PF02872"/>
    </source>
</evidence>
<dbReference type="InterPro" id="IPR004843">
    <property type="entry name" value="Calcineurin-like_PHP"/>
</dbReference>
<name>A0ABM5PPM5_9CORY</name>
<keyword evidence="4" id="KW-0812">Transmembrane</keyword>
<dbReference type="PANTHER" id="PTHR11575:SF24">
    <property type="entry name" value="5'-NUCLEOTIDASE"/>
    <property type="match status" value="1"/>
</dbReference>
<keyword evidence="4" id="KW-1133">Transmembrane helix</keyword>
<dbReference type="SUPFAM" id="SSF55816">
    <property type="entry name" value="5'-nucleotidase (syn. UDP-sugar hydrolase), C-terminal domain"/>
    <property type="match status" value="1"/>
</dbReference>
<feature type="domain" description="5'-Nucleotidase C-terminal" evidence="6">
    <location>
        <begin position="349"/>
        <end position="499"/>
    </location>
</feature>
<accession>A0ABM5PPM5</accession>
<dbReference type="InterPro" id="IPR006179">
    <property type="entry name" value="5_nucleotidase/apyrase"/>
</dbReference>